<reference evidence="11 12" key="2">
    <citation type="journal article" date="2019" name="G3 (Bethesda)">
        <title>Hybrid Assembly of the Genome of the Entomopathogenic Nematode Steinernema carpocapsae Identifies the X-Chromosome.</title>
        <authorList>
            <person name="Serra L."/>
            <person name="Macchietto M."/>
            <person name="Macias-Munoz A."/>
            <person name="McGill C.J."/>
            <person name="Rodriguez I.M."/>
            <person name="Rodriguez B."/>
            <person name="Murad R."/>
            <person name="Mortazavi A."/>
        </authorList>
    </citation>
    <scope>NUCLEOTIDE SEQUENCE [LARGE SCALE GENOMIC DNA]</scope>
    <source>
        <strain evidence="11 12">ALL</strain>
    </source>
</reference>
<dbReference type="Gene3D" id="3.40.50.1820">
    <property type="entry name" value="alpha/beta hydrolase"/>
    <property type="match status" value="1"/>
</dbReference>
<comment type="similarity">
    <text evidence="1 7">Belongs to the AB hydrolase superfamily. Lipase family.</text>
</comment>
<dbReference type="OrthoDB" id="9974421at2759"/>
<dbReference type="GO" id="GO:0016042">
    <property type="term" value="P:lipid catabolic process"/>
    <property type="evidence" value="ECO:0007669"/>
    <property type="project" value="UniProtKB-KW"/>
</dbReference>
<organism evidence="11 12">
    <name type="scientific">Steinernema carpocapsae</name>
    <name type="common">Entomopathogenic nematode</name>
    <dbReference type="NCBI Taxonomy" id="34508"/>
    <lineage>
        <taxon>Eukaryota</taxon>
        <taxon>Metazoa</taxon>
        <taxon>Ecdysozoa</taxon>
        <taxon>Nematoda</taxon>
        <taxon>Chromadorea</taxon>
        <taxon>Rhabditida</taxon>
        <taxon>Tylenchina</taxon>
        <taxon>Panagrolaimomorpha</taxon>
        <taxon>Strongyloidoidea</taxon>
        <taxon>Steinernematidae</taxon>
        <taxon>Steinernema</taxon>
    </lineage>
</organism>
<keyword evidence="3 7" id="KW-0378">Hydrolase</keyword>
<dbReference type="PANTHER" id="PTHR11005">
    <property type="entry name" value="LYSOSOMAL ACID LIPASE-RELATED"/>
    <property type="match status" value="1"/>
</dbReference>
<evidence type="ECO:0000313" key="11">
    <source>
        <dbReference type="EMBL" id="TKR65354.1"/>
    </source>
</evidence>
<keyword evidence="4 7" id="KW-0442">Lipid degradation</keyword>
<accession>A0A4U5M8U6</accession>
<feature type="active site" description="Charge relay system" evidence="8">
    <location>
        <position position="367"/>
    </location>
</feature>
<name>A0A4U5M8U6_STECR</name>
<evidence type="ECO:0000256" key="8">
    <source>
        <dbReference type="PIRSR" id="PIRSR000862-1"/>
    </source>
</evidence>
<evidence type="ECO:0000313" key="12">
    <source>
        <dbReference type="Proteomes" id="UP000298663"/>
    </source>
</evidence>
<evidence type="ECO:0000256" key="7">
    <source>
        <dbReference type="PIRNR" id="PIRNR000862"/>
    </source>
</evidence>
<feature type="domain" description="Partial AB-hydrolase lipase" evidence="10">
    <location>
        <begin position="59"/>
        <end position="121"/>
    </location>
</feature>
<dbReference type="STRING" id="34508.A0A4U5M8U6"/>
<proteinExistence type="inferred from homology"/>
<sequence>MCFSLHLAILVLHLVGSDAHLAIDHKLSWKCHKPDLDWNVDYDDFEAAIKDLERNMSTPNLIQHWGYPVDSFDVRTRDGYILELHHILGGRHEHGKHKKGKPAVFMQHGLLDSSFTWVANLPHQSAGFIFADAGFDVWLGNVRGNTYGRNGVDIHNDKFWNFSWDDMAKYDLPDMIDAVLEKTGQKNLTYIGHSQGTLIMFAKLAEDKEFALKINKFLALAPVSTVAHIKGVASILSLPSRSILSKLTRPLSYLFEHSSWLRALSGEVCAIPLINKGCGKFATWVAGPDASGQMNRTRMPVYVSHVPAGTSAKNIRHWIQMINSKKMQKFEYSTDEENLKHYGQREAPVYDISKIATETHLFYSEKDWLATYQDIKESIVRKTNPKFFKEHILQDFNHFDFVWGRRAADEIYKPIIRMLRPAIRI</sequence>
<keyword evidence="6" id="KW-0325">Glycoprotein</keyword>
<evidence type="ECO:0000256" key="2">
    <source>
        <dbReference type="ARBA" id="ARBA00022729"/>
    </source>
</evidence>
<keyword evidence="2 9" id="KW-0732">Signal</keyword>
<gene>
    <name evidence="11" type="ORF">L596_025768</name>
</gene>
<feature type="chain" id="PRO_5020674118" description="Lipase" evidence="9">
    <location>
        <begin position="20"/>
        <end position="425"/>
    </location>
</feature>
<dbReference type="EMBL" id="AZBU02000009">
    <property type="protein sequence ID" value="TKR65354.1"/>
    <property type="molecule type" value="Genomic_DNA"/>
</dbReference>
<evidence type="ECO:0000256" key="9">
    <source>
        <dbReference type="SAM" id="SignalP"/>
    </source>
</evidence>
<reference evidence="11 12" key="1">
    <citation type="journal article" date="2015" name="Genome Biol.">
        <title>Comparative genomics of Steinernema reveals deeply conserved gene regulatory networks.</title>
        <authorList>
            <person name="Dillman A.R."/>
            <person name="Macchietto M."/>
            <person name="Porter C.F."/>
            <person name="Rogers A."/>
            <person name="Williams B."/>
            <person name="Antoshechkin I."/>
            <person name="Lee M.M."/>
            <person name="Goodwin Z."/>
            <person name="Lu X."/>
            <person name="Lewis E.E."/>
            <person name="Goodrich-Blair H."/>
            <person name="Stock S.P."/>
            <person name="Adams B.J."/>
            <person name="Sternberg P.W."/>
            <person name="Mortazavi A."/>
        </authorList>
    </citation>
    <scope>NUCLEOTIDE SEQUENCE [LARGE SCALE GENOMIC DNA]</scope>
    <source>
        <strain evidence="11 12">ALL</strain>
    </source>
</reference>
<evidence type="ECO:0000256" key="1">
    <source>
        <dbReference type="ARBA" id="ARBA00010701"/>
    </source>
</evidence>
<dbReference type="InterPro" id="IPR025483">
    <property type="entry name" value="Lipase_euk"/>
</dbReference>
<dbReference type="FunFam" id="3.40.50.1820:FF:000057">
    <property type="entry name" value="Lipase"/>
    <property type="match status" value="1"/>
</dbReference>
<dbReference type="AlphaFoldDB" id="A0A4U5M8U6"/>
<dbReference type="InterPro" id="IPR006693">
    <property type="entry name" value="AB_hydrolase_lipase"/>
</dbReference>
<dbReference type="PIRSF" id="PIRSF000862">
    <property type="entry name" value="Steryl_ester_lip"/>
    <property type="match status" value="1"/>
</dbReference>
<evidence type="ECO:0000259" key="10">
    <source>
        <dbReference type="Pfam" id="PF04083"/>
    </source>
</evidence>
<evidence type="ECO:0000256" key="3">
    <source>
        <dbReference type="ARBA" id="ARBA00022801"/>
    </source>
</evidence>
<comment type="caution">
    <text evidence="11">The sequence shown here is derived from an EMBL/GenBank/DDBJ whole genome shotgun (WGS) entry which is preliminary data.</text>
</comment>
<dbReference type="InterPro" id="IPR029058">
    <property type="entry name" value="AB_hydrolase_fold"/>
</dbReference>
<keyword evidence="5" id="KW-0443">Lipid metabolism</keyword>
<feature type="signal peptide" evidence="9">
    <location>
        <begin position="1"/>
        <end position="19"/>
    </location>
</feature>
<dbReference type="Pfam" id="PF04083">
    <property type="entry name" value="Abhydro_lipase"/>
    <property type="match status" value="1"/>
</dbReference>
<feature type="active site" description="Charge relay system" evidence="8">
    <location>
        <position position="398"/>
    </location>
</feature>
<feature type="active site" description="Nucleophile" evidence="8">
    <location>
        <position position="194"/>
    </location>
</feature>
<evidence type="ECO:0000256" key="5">
    <source>
        <dbReference type="ARBA" id="ARBA00023098"/>
    </source>
</evidence>
<dbReference type="SUPFAM" id="SSF53474">
    <property type="entry name" value="alpha/beta-Hydrolases"/>
    <property type="match status" value="1"/>
</dbReference>
<dbReference type="Proteomes" id="UP000298663">
    <property type="component" value="Unassembled WGS sequence"/>
</dbReference>
<evidence type="ECO:0000256" key="4">
    <source>
        <dbReference type="ARBA" id="ARBA00022963"/>
    </source>
</evidence>
<evidence type="ECO:0000256" key="6">
    <source>
        <dbReference type="ARBA" id="ARBA00023180"/>
    </source>
</evidence>
<keyword evidence="12" id="KW-1185">Reference proteome</keyword>
<protein>
    <recommendedName>
        <fullName evidence="7">Lipase</fullName>
    </recommendedName>
</protein>
<dbReference type="GO" id="GO:0016788">
    <property type="term" value="F:hydrolase activity, acting on ester bonds"/>
    <property type="evidence" value="ECO:0007669"/>
    <property type="project" value="InterPro"/>
</dbReference>